<gene>
    <name evidence="7" type="ORF">LCGC14_0670400</name>
</gene>
<evidence type="ECO:0000259" key="6">
    <source>
        <dbReference type="Pfam" id="PF13193"/>
    </source>
</evidence>
<dbReference type="Pfam" id="PF13193">
    <property type="entry name" value="AMP-binding_C"/>
    <property type="match status" value="1"/>
</dbReference>
<keyword evidence="4" id="KW-0067">ATP-binding</keyword>
<dbReference type="Gene3D" id="3.40.50.12780">
    <property type="entry name" value="N-terminal domain of ligase-like"/>
    <property type="match status" value="1"/>
</dbReference>
<reference evidence="7" key="1">
    <citation type="journal article" date="2015" name="Nature">
        <title>Complex archaea that bridge the gap between prokaryotes and eukaryotes.</title>
        <authorList>
            <person name="Spang A."/>
            <person name="Saw J.H."/>
            <person name="Jorgensen S.L."/>
            <person name="Zaremba-Niedzwiedzka K."/>
            <person name="Martijn J."/>
            <person name="Lind A.E."/>
            <person name="van Eijk R."/>
            <person name="Schleper C."/>
            <person name="Guy L."/>
            <person name="Ettema T.J."/>
        </authorList>
    </citation>
    <scope>NUCLEOTIDE SEQUENCE</scope>
</reference>
<feature type="domain" description="AMP-binding enzyme C-terminal" evidence="6">
    <location>
        <begin position="459"/>
        <end position="538"/>
    </location>
</feature>
<name>A0A0F9RBA8_9ZZZZ</name>
<dbReference type="InterPro" id="IPR025110">
    <property type="entry name" value="AMP-bd_C"/>
</dbReference>
<dbReference type="PANTHER" id="PTHR43605">
    <property type="entry name" value="ACYL-COENZYME A SYNTHETASE"/>
    <property type="match status" value="1"/>
</dbReference>
<evidence type="ECO:0000313" key="7">
    <source>
        <dbReference type="EMBL" id="KKN46702.1"/>
    </source>
</evidence>
<keyword evidence="3" id="KW-0547">Nucleotide-binding</keyword>
<dbReference type="PANTHER" id="PTHR43605:SF10">
    <property type="entry name" value="ACYL-COA SYNTHETASE MEDIUM CHAIN FAMILY MEMBER 3"/>
    <property type="match status" value="1"/>
</dbReference>
<evidence type="ECO:0000256" key="3">
    <source>
        <dbReference type="ARBA" id="ARBA00022741"/>
    </source>
</evidence>
<evidence type="ECO:0008006" key="8">
    <source>
        <dbReference type="Google" id="ProtNLM"/>
    </source>
</evidence>
<sequence length="554" mass="60605">MGLQNYADVYSNFDPAALEAEILDGSLDGGLNVCHEICDKWATDPKRVALYYERDDGGDGVLTFAELKDKSARFANYLTSQGIGKGDRVAAMLPRGPELLVVIAGTLRAGAVYQPLFTAFGSGAIEYRLERAGTKLVVTDPTNYPKLTEVKNCSPVLCIDASRINAEKAGANVPDFQHVLADQKPDFAPVMITGNDPFLQMFTSGTVGKSKGVAVPARALMAFYVYMKYAIDLRDDDVFWNVADPGWAYGLYYAVVGPLLMGHATHFNPGAFTPESTYDMIRKYKITNLAAAPTAYRLLKANDHVLPEGENLGLRVASSAGEPLNPEVVNWIKNRHYCPVTDHYGQTETGMTCCNFLALEHPQRPGSMGYSSPGHRVVALNEKNEEVGEGEVGQISVDVKASPLFHFDGYTWGEKDPFVNGYYLTGDMALCHGDGSFSFSGRDDDIITTAGYRVGPADVESTLLEHAAVAESGVVAKPDEKRGSIIKAYVVIKGDQQPADDQSLRDELQDLVRRRLSTHAYPREIEFVHELPKTPSGKIQRFVLRDRAQGEPVS</sequence>
<evidence type="ECO:0000259" key="5">
    <source>
        <dbReference type="Pfam" id="PF00501"/>
    </source>
</evidence>
<dbReference type="Pfam" id="PF00501">
    <property type="entry name" value="AMP-binding"/>
    <property type="match status" value="1"/>
</dbReference>
<dbReference type="AlphaFoldDB" id="A0A0F9RBA8"/>
<dbReference type="FunFam" id="3.30.300.30:FF:000005">
    <property type="entry name" value="Acyl-coenzyme A synthetase ACSM5, mitochondrial"/>
    <property type="match status" value="1"/>
</dbReference>
<organism evidence="7">
    <name type="scientific">marine sediment metagenome</name>
    <dbReference type="NCBI Taxonomy" id="412755"/>
    <lineage>
        <taxon>unclassified sequences</taxon>
        <taxon>metagenomes</taxon>
        <taxon>ecological metagenomes</taxon>
    </lineage>
</organism>
<dbReference type="GO" id="GO:0004321">
    <property type="term" value="F:fatty-acyl-CoA synthase activity"/>
    <property type="evidence" value="ECO:0007669"/>
    <property type="project" value="TreeGrafter"/>
</dbReference>
<proteinExistence type="inferred from homology"/>
<dbReference type="InterPro" id="IPR051087">
    <property type="entry name" value="Mitochondrial_ACSM"/>
</dbReference>
<comment type="similarity">
    <text evidence="1">Belongs to the ATP-dependent AMP-binding enzyme family.</text>
</comment>
<dbReference type="EMBL" id="LAZR01001316">
    <property type="protein sequence ID" value="KKN46702.1"/>
    <property type="molecule type" value="Genomic_DNA"/>
</dbReference>
<protein>
    <recommendedName>
        <fullName evidence="8">AMP-dependent synthetase/ligase domain-containing protein</fullName>
    </recommendedName>
</protein>
<dbReference type="GO" id="GO:0006637">
    <property type="term" value="P:acyl-CoA metabolic process"/>
    <property type="evidence" value="ECO:0007669"/>
    <property type="project" value="TreeGrafter"/>
</dbReference>
<dbReference type="InterPro" id="IPR042099">
    <property type="entry name" value="ANL_N_sf"/>
</dbReference>
<comment type="caution">
    <text evidence="7">The sequence shown here is derived from an EMBL/GenBank/DDBJ whole genome shotgun (WGS) entry which is preliminary data.</text>
</comment>
<dbReference type="InterPro" id="IPR000873">
    <property type="entry name" value="AMP-dep_synth/lig_dom"/>
</dbReference>
<evidence type="ECO:0000256" key="4">
    <source>
        <dbReference type="ARBA" id="ARBA00022840"/>
    </source>
</evidence>
<dbReference type="GO" id="GO:0006633">
    <property type="term" value="P:fatty acid biosynthetic process"/>
    <property type="evidence" value="ECO:0007669"/>
    <property type="project" value="TreeGrafter"/>
</dbReference>
<dbReference type="GO" id="GO:0015645">
    <property type="term" value="F:fatty acid ligase activity"/>
    <property type="evidence" value="ECO:0007669"/>
    <property type="project" value="TreeGrafter"/>
</dbReference>
<keyword evidence="2" id="KW-0436">Ligase</keyword>
<feature type="domain" description="AMP-dependent synthetase/ligase" evidence="5">
    <location>
        <begin position="41"/>
        <end position="397"/>
    </location>
</feature>
<dbReference type="SUPFAM" id="SSF56801">
    <property type="entry name" value="Acetyl-CoA synthetase-like"/>
    <property type="match status" value="1"/>
</dbReference>
<evidence type="ECO:0000256" key="2">
    <source>
        <dbReference type="ARBA" id="ARBA00022598"/>
    </source>
</evidence>
<dbReference type="InterPro" id="IPR045851">
    <property type="entry name" value="AMP-bd_C_sf"/>
</dbReference>
<dbReference type="GO" id="GO:0005524">
    <property type="term" value="F:ATP binding"/>
    <property type="evidence" value="ECO:0007669"/>
    <property type="project" value="UniProtKB-KW"/>
</dbReference>
<accession>A0A0F9RBA8</accession>
<dbReference type="GO" id="GO:0016405">
    <property type="term" value="F:CoA-ligase activity"/>
    <property type="evidence" value="ECO:0007669"/>
    <property type="project" value="UniProtKB-ARBA"/>
</dbReference>
<dbReference type="Gene3D" id="3.30.300.30">
    <property type="match status" value="1"/>
</dbReference>
<evidence type="ECO:0000256" key="1">
    <source>
        <dbReference type="ARBA" id="ARBA00006432"/>
    </source>
</evidence>